<dbReference type="Pfam" id="PF07996">
    <property type="entry name" value="T4SS"/>
    <property type="match status" value="1"/>
</dbReference>
<proteinExistence type="predicted"/>
<dbReference type="InterPro" id="IPR014158">
    <property type="entry name" value="T4SS_VirB5"/>
</dbReference>
<keyword evidence="1" id="KW-0175">Coiled coil</keyword>
<dbReference type="SUPFAM" id="SSF101082">
    <property type="entry name" value="Typo IV secretion system protein TraC"/>
    <property type="match status" value="1"/>
</dbReference>
<gene>
    <name evidence="2" type="ORF">BCF46_3745</name>
</gene>
<dbReference type="Gene3D" id="1.20.58.430">
    <property type="entry name" value="Type IV secretion system, VirB5-domain"/>
    <property type="match status" value="1"/>
</dbReference>
<dbReference type="InterPro" id="IPR023220">
    <property type="entry name" value="T4SS_VirB5-domain"/>
</dbReference>
<organism evidence="2 3">
    <name type="scientific">Litoreibacter meonggei</name>
    <dbReference type="NCBI Taxonomy" id="1049199"/>
    <lineage>
        <taxon>Bacteria</taxon>
        <taxon>Pseudomonadati</taxon>
        <taxon>Pseudomonadota</taxon>
        <taxon>Alphaproteobacteria</taxon>
        <taxon>Rhodobacterales</taxon>
        <taxon>Roseobacteraceae</taxon>
        <taxon>Litoreibacter</taxon>
    </lineage>
</organism>
<dbReference type="EMBL" id="RCCE01000007">
    <property type="protein sequence ID" value="RLJ40673.1"/>
    <property type="molecule type" value="Genomic_DNA"/>
</dbReference>
<dbReference type="Proteomes" id="UP000269157">
    <property type="component" value="Unassembled WGS sequence"/>
</dbReference>
<dbReference type="RefSeq" id="WP_245990262.1">
    <property type="nucleotide sequence ID" value="NZ_RCCE01000007.1"/>
</dbReference>
<evidence type="ECO:0000313" key="3">
    <source>
        <dbReference type="Proteomes" id="UP000269157"/>
    </source>
</evidence>
<reference evidence="2 3" key="1">
    <citation type="submission" date="2018-10" db="EMBL/GenBank/DDBJ databases">
        <title>Genomic Encyclopedia of Archaeal and Bacterial Type Strains, Phase II (KMG-II): from individual species to whole genera.</title>
        <authorList>
            <person name="Goeker M."/>
        </authorList>
    </citation>
    <scope>NUCLEOTIDE SEQUENCE [LARGE SCALE GENOMIC DNA]</scope>
    <source>
        <strain evidence="2 3">DSM 29466</strain>
    </source>
</reference>
<accession>A0A497VUY8</accession>
<sequence length="281" mass="30122">MRTSTLLTTYVRKTLRTSAFALLLPLGVAAPVTIITSPALAQGVPVVDTQNIAQNIQQLRQMIEDELLQNEQLVQLREQLTTLTDQLAQLQETYAALTRLAELPEVIATEMEDELNGILDQEFGDIQSTIAAIRTGDFSGLSGSGASEIETQMDRVLADLGFDEDTLSEMASSGNAGAERIATQATTGALVSAAAQNSYDDAGQSLERVDRLVGLIDDMDELKESVDLNTRVTAELAIALVAMWQLEAVQTVGDGTGGVIDAATIAEEQNFMEFTIPDLGD</sequence>
<keyword evidence="3" id="KW-1185">Reference proteome</keyword>
<evidence type="ECO:0000313" key="2">
    <source>
        <dbReference type="EMBL" id="RLJ40673.1"/>
    </source>
</evidence>
<comment type="caution">
    <text evidence="2">The sequence shown here is derived from an EMBL/GenBank/DDBJ whole genome shotgun (WGS) entry which is preliminary data.</text>
</comment>
<protein>
    <submittedName>
        <fullName evidence="2">Type IV secretion system protein VirB5</fullName>
    </submittedName>
</protein>
<dbReference type="AlphaFoldDB" id="A0A497VUY8"/>
<evidence type="ECO:0000256" key="1">
    <source>
        <dbReference type="SAM" id="Coils"/>
    </source>
</evidence>
<name>A0A497VUY8_9RHOB</name>
<feature type="coiled-coil region" evidence="1">
    <location>
        <begin position="56"/>
        <end position="100"/>
    </location>
</feature>